<protein>
    <submittedName>
        <fullName evidence="3">Alkaline shock response membrane anchor protein AmaP</fullName>
    </submittedName>
</protein>
<evidence type="ECO:0000256" key="1">
    <source>
        <dbReference type="ARBA" id="ARBA00005721"/>
    </source>
</evidence>
<feature type="transmembrane region" description="Helical" evidence="2">
    <location>
        <begin position="7"/>
        <end position="28"/>
    </location>
</feature>
<organism evidence="3 4">
    <name type="scientific">Tumebacillus lipolyticus</name>
    <dbReference type="NCBI Taxonomy" id="1280370"/>
    <lineage>
        <taxon>Bacteria</taxon>
        <taxon>Bacillati</taxon>
        <taxon>Bacillota</taxon>
        <taxon>Bacilli</taxon>
        <taxon>Bacillales</taxon>
        <taxon>Alicyclobacillaceae</taxon>
        <taxon>Tumebacillus</taxon>
    </lineage>
</organism>
<name>A0ABW4ZY19_9BACL</name>
<keyword evidence="2" id="KW-0472">Membrane</keyword>
<proteinExistence type="inferred from homology"/>
<reference evidence="4" key="1">
    <citation type="journal article" date="2019" name="Int. J. Syst. Evol. Microbiol.">
        <title>The Global Catalogue of Microorganisms (GCM) 10K type strain sequencing project: providing services to taxonomists for standard genome sequencing and annotation.</title>
        <authorList>
            <consortium name="The Broad Institute Genomics Platform"/>
            <consortium name="The Broad Institute Genome Sequencing Center for Infectious Disease"/>
            <person name="Wu L."/>
            <person name="Ma J."/>
        </authorList>
    </citation>
    <scope>NUCLEOTIDE SEQUENCE [LARGE SCALE GENOMIC DNA]</scope>
    <source>
        <strain evidence="4">CGMCC 1.13574</strain>
    </source>
</reference>
<accession>A0ABW4ZY19</accession>
<dbReference type="Pfam" id="PF03780">
    <property type="entry name" value="Asp23"/>
    <property type="match status" value="1"/>
</dbReference>
<keyword evidence="2" id="KW-0812">Transmembrane</keyword>
<feature type="transmembrane region" description="Helical" evidence="2">
    <location>
        <begin position="43"/>
        <end position="60"/>
    </location>
</feature>
<dbReference type="EMBL" id="JBHUIO010000008">
    <property type="protein sequence ID" value="MFD2170903.1"/>
    <property type="molecule type" value="Genomic_DNA"/>
</dbReference>
<dbReference type="RefSeq" id="WP_386047285.1">
    <property type="nucleotide sequence ID" value="NZ_JBHUIO010000008.1"/>
</dbReference>
<evidence type="ECO:0000313" key="3">
    <source>
        <dbReference type="EMBL" id="MFD2170903.1"/>
    </source>
</evidence>
<comment type="similarity">
    <text evidence="1">Belongs to the asp23 family.</text>
</comment>
<keyword evidence="2" id="KW-1133">Transmembrane helix</keyword>
<sequence length="176" mass="19445">MKLVPRIVLWLYALGVGAASVFVLLQYAGLELLGRNFVVYDDGAAVAAVFLLLSIFFLFYRSTPTEREPQTIMHKLENGDLKISYDTLEQLTLKAAAGVRGVNDLRARVHLNEGGTMRIAVKYSIEAGLEIPKTTAELQGTVKQFVEQATGIKVEQVTVYVMELTQAPTVAKKRVE</sequence>
<gene>
    <name evidence="3" type="primary">amaP</name>
    <name evidence="3" type="ORF">ACFSOY_13005</name>
</gene>
<dbReference type="Proteomes" id="UP001597343">
    <property type="component" value="Unassembled WGS sequence"/>
</dbReference>
<dbReference type="InterPro" id="IPR005531">
    <property type="entry name" value="Asp23"/>
</dbReference>
<keyword evidence="4" id="KW-1185">Reference proteome</keyword>
<evidence type="ECO:0000256" key="2">
    <source>
        <dbReference type="SAM" id="Phobius"/>
    </source>
</evidence>
<comment type="caution">
    <text evidence="3">The sequence shown here is derived from an EMBL/GenBank/DDBJ whole genome shotgun (WGS) entry which is preliminary data.</text>
</comment>
<dbReference type="NCBIfam" id="NF033218">
    <property type="entry name" value="anchor_AmaP"/>
    <property type="match status" value="1"/>
</dbReference>
<evidence type="ECO:0000313" key="4">
    <source>
        <dbReference type="Proteomes" id="UP001597343"/>
    </source>
</evidence>